<accession>V5WKI8</accession>
<organism evidence="2 3">
    <name type="scientific">Salinispira pacifica</name>
    <dbReference type="NCBI Taxonomy" id="1307761"/>
    <lineage>
        <taxon>Bacteria</taxon>
        <taxon>Pseudomonadati</taxon>
        <taxon>Spirochaetota</taxon>
        <taxon>Spirochaetia</taxon>
        <taxon>Spirochaetales</taxon>
        <taxon>Spirochaetaceae</taxon>
        <taxon>Salinispira</taxon>
    </lineage>
</organism>
<dbReference type="EMBL" id="CP006939">
    <property type="protein sequence ID" value="AHC16054.1"/>
    <property type="molecule type" value="Genomic_DNA"/>
</dbReference>
<evidence type="ECO:0000256" key="1">
    <source>
        <dbReference type="SAM" id="MobiDB-lite"/>
    </source>
</evidence>
<sequence length="40" mass="4363">MVGGYRMTCREPEVKGLSLSTRKWTQTSGVADGPSGDFKE</sequence>
<evidence type="ECO:0000313" key="3">
    <source>
        <dbReference type="Proteomes" id="UP000018680"/>
    </source>
</evidence>
<dbReference type="KEGG" id="slr:L21SP2_2702"/>
<dbReference type="HOGENOM" id="CLU_3296284_0_0_12"/>
<dbReference type="Proteomes" id="UP000018680">
    <property type="component" value="Chromosome"/>
</dbReference>
<protein>
    <submittedName>
        <fullName evidence="2">Uncharacterized protein</fullName>
    </submittedName>
</protein>
<name>V5WKI8_9SPIO</name>
<reference evidence="2 3" key="1">
    <citation type="journal article" date="2015" name="Stand. Genomic Sci.">
        <title>Complete genome sequence and description of Salinispira pacifica gen. nov., sp. nov., a novel spirochaete isolated form a hypersaline microbial mat.</title>
        <authorList>
            <person name="Ben Hania W."/>
            <person name="Joseph M."/>
            <person name="Schumann P."/>
            <person name="Bunk B."/>
            <person name="Fiebig A."/>
            <person name="Sproer C."/>
            <person name="Klenk H.P."/>
            <person name="Fardeau M.L."/>
            <person name="Spring S."/>
        </authorList>
    </citation>
    <scope>NUCLEOTIDE SEQUENCE [LARGE SCALE GENOMIC DNA]</scope>
    <source>
        <strain evidence="2 3">L21-RPul-D2</strain>
    </source>
</reference>
<evidence type="ECO:0000313" key="2">
    <source>
        <dbReference type="EMBL" id="AHC16054.1"/>
    </source>
</evidence>
<feature type="compositionally biased region" description="Polar residues" evidence="1">
    <location>
        <begin position="18"/>
        <end position="29"/>
    </location>
</feature>
<keyword evidence="3" id="KW-1185">Reference proteome</keyword>
<proteinExistence type="predicted"/>
<dbReference type="AlphaFoldDB" id="V5WKI8"/>
<gene>
    <name evidence="2" type="ORF">L21SP2_2702</name>
</gene>
<dbReference type="STRING" id="1307761.L21SP2_2702"/>
<feature type="region of interest" description="Disordered" evidence="1">
    <location>
        <begin position="1"/>
        <end position="40"/>
    </location>
</feature>